<keyword evidence="5 10" id="KW-0274">FAD</keyword>
<evidence type="ECO:0000259" key="13">
    <source>
        <dbReference type="PROSITE" id="PS51352"/>
    </source>
</evidence>
<organism evidence="14 15">
    <name type="scientific">Hippocampus comes</name>
    <name type="common">Tiger tail seahorse</name>
    <dbReference type="NCBI Taxonomy" id="109280"/>
    <lineage>
        <taxon>Eukaryota</taxon>
        <taxon>Metazoa</taxon>
        <taxon>Chordata</taxon>
        <taxon>Craniata</taxon>
        <taxon>Vertebrata</taxon>
        <taxon>Euteleostomi</taxon>
        <taxon>Actinopterygii</taxon>
        <taxon>Neopterygii</taxon>
        <taxon>Teleostei</taxon>
        <taxon>Neoteleostei</taxon>
        <taxon>Acanthomorphata</taxon>
        <taxon>Syngnathiaria</taxon>
        <taxon>Syngnathiformes</taxon>
        <taxon>Syngnathoidei</taxon>
        <taxon>Syngnathidae</taxon>
        <taxon>Hippocampus</taxon>
    </lineage>
</organism>
<dbReference type="InterPro" id="IPR041269">
    <property type="entry name" value="QSOX_Trx1"/>
</dbReference>
<keyword evidence="4 11" id="KW-0732">Signal</keyword>
<evidence type="ECO:0000256" key="3">
    <source>
        <dbReference type="ARBA" id="ARBA00022630"/>
    </source>
</evidence>
<evidence type="ECO:0000259" key="12">
    <source>
        <dbReference type="PROSITE" id="PS51324"/>
    </source>
</evidence>
<proteinExistence type="inferred from homology"/>
<dbReference type="GO" id="GO:0003756">
    <property type="term" value="F:protein disulfide isomerase activity"/>
    <property type="evidence" value="ECO:0007669"/>
    <property type="project" value="TreeGrafter"/>
</dbReference>
<reference evidence="14" key="1">
    <citation type="submission" date="2025-08" db="UniProtKB">
        <authorList>
            <consortium name="Ensembl"/>
        </authorList>
    </citation>
    <scope>IDENTIFICATION</scope>
</reference>
<keyword evidence="7" id="KW-1015">Disulfide bond</keyword>
<dbReference type="InterPro" id="IPR042568">
    <property type="entry name" value="QSOX_FAD-bd_sf"/>
</dbReference>
<dbReference type="EC" id="1.8.3.2" evidence="10"/>
<dbReference type="GO" id="GO:0016971">
    <property type="term" value="F:flavin-dependent sulfhydryl oxidase activity"/>
    <property type="evidence" value="ECO:0007669"/>
    <property type="project" value="InterPro"/>
</dbReference>
<evidence type="ECO:0000256" key="4">
    <source>
        <dbReference type="ARBA" id="ARBA00022729"/>
    </source>
</evidence>
<dbReference type="PROSITE" id="PS51324">
    <property type="entry name" value="ERV_ALR"/>
    <property type="match status" value="1"/>
</dbReference>
<reference evidence="14" key="2">
    <citation type="submission" date="2025-09" db="UniProtKB">
        <authorList>
            <consortium name="Ensembl"/>
        </authorList>
    </citation>
    <scope>IDENTIFICATION</scope>
</reference>
<feature type="chain" id="PRO_5018787878" description="Sulfhydryl oxidase" evidence="11">
    <location>
        <begin position="19"/>
        <end position="594"/>
    </location>
</feature>
<evidence type="ECO:0000256" key="8">
    <source>
        <dbReference type="ARBA" id="ARBA00023180"/>
    </source>
</evidence>
<dbReference type="AlphaFoldDB" id="A0A3Q2ZBL7"/>
<protein>
    <recommendedName>
        <fullName evidence="10">Sulfhydryl oxidase</fullName>
        <ecNumber evidence="10">1.8.3.2</ecNumber>
    </recommendedName>
</protein>
<dbReference type="InterPro" id="IPR036249">
    <property type="entry name" value="Thioredoxin-like_sf"/>
</dbReference>
<comment type="function">
    <text evidence="10">Catalyzes the oxidation of sulfhydryl groups in peptide and protein thiols to disulfides with the reduction of oxygen to hydrogen peroxide.</text>
</comment>
<evidence type="ECO:0000256" key="2">
    <source>
        <dbReference type="ARBA" id="ARBA00006041"/>
    </source>
</evidence>
<feature type="transmembrane region" description="Helical" evidence="10">
    <location>
        <begin position="551"/>
        <end position="569"/>
    </location>
</feature>
<dbReference type="Gene3D" id="1.20.120.310">
    <property type="entry name" value="ERV/ALR sulfhydryl oxidase domain"/>
    <property type="match status" value="1"/>
</dbReference>
<dbReference type="OMA" id="VFFGCKE"/>
<dbReference type="FunFam" id="3.40.30.10:FF:000080">
    <property type="entry name" value="Sulfhydryl oxidase"/>
    <property type="match status" value="1"/>
</dbReference>
<dbReference type="Proteomes" id="UP000264820">
    <property type="component" value="Unplaced"/>
</dbReference>
<evidence type="ECO:0000256" key="10">
    <source>
        <dbReference type="RuleBase" id="RU371123"/>
    </source>
</evidence>
<keyword evidence="10" id="KW-0812">Transmembrane</keyword>
<dbReference type="InterPro" id="IPR040986">
    <property type="entry name" value="QSOX_FAD-bd_dom"/>
</dbReference>
<dbReference type="InterPro" id="IPR013766">
    <property type="entry name" value="Thioredoxin_domain"/>
</dbReference>
<sequence>MATRRFLALCLWASLLRGGKPEGGGGRLYSPSDPLSVLSGSSLTATVSNSSCGWLVQFMSSWCGHCVQFSPTWKALARDVQDWQQAVKLAVLDCAQEINYDVCKEYNIQLYPTFKVSNTPTSYAVELYVQSVRQLMVDILQNHSSHTPALHSVQILPLLGQRSDHYTAIIVEDQHSYVGREVTLDMWSYSGVHVRRVLGSDAALLDTLNITALPHFSLLNPDGTHAHVDTSSSSAKPLRFFITWCLRSLPGVRRRFDAHLDNVPAPPQVTAVSKVYMADLESALHYILRVELASHPTMEGEELQVLKDFVTLIAKLYPGGGPVVKLMERLSDWLNGLPLKQIAYQAVLDLLDNKMRTADAFLSPGLNWVGCRGSREGLRGYPCAFWTLFHVLTVQQHHKPQALANTGLAGARGVLTVMRGYMRHFFGCRQCGRHFDSASTTLTSVNSTGEQLLWLWHVHNQVNLRLAGSLSDDPGFPKRLWPDPSMCAPCHEEQAGARVWVREEVSRFLQRHYADDNLSSRTYTGTFRRLPADDDGEKLAGFSGVELSLCVVLYVSSCVVLLFLFFFRVRARRWKPSSSSSSSSSISSVLRRLV</sequence>
<dbReference type="Pfam" id="PF18108">
    <property type="entry name" value="QSOX_Trx1"/>
    <property type="match status" value="1"/>
</dbReference>
<accession>A0A3Q2ZBL7</accession>
<feature type="domain" description="Thioredoxin" evidence="13">
    <location>
        <begin position="29"/>
        <end position="145"/>
    </location>
</feature>
<dbReference type="FunFam" id="1.20.120.1960:FF:000001">
    <property type="entry name" value="Sulfhydryl oxidase"/>
    <property type="match status" value="1"/>
</dbReference>
<dbReference type="SUPFAM" id="SSF69000">
    <property type="entry name" value="FAD-dependent thiol oxidase"/>
    <property type="match status" value="1"/>
</dbReference>
<keyword evidence="10" id="KW-1133">Transmembrane helix</keyword>
<name>A0A3Q2ZBL7_HIPCM</name>
<dbReference type="GeneTree" id="ENSGT00940000159734"/>
<evidence type="ECO:0000313" key="15">
    <source>
        <dbReference type="Proteomes" id="UP000264820"/>
    </source>
</evidence>
<evidence type="ECO:0000313" key="14">
    <source>
        <dbReference type="Ensembl" id="ENSHCOP00000028385.1"/>
    </source>
</evidence>
<comment type="cofactor">
    <cofactor evidence="1 10">
        <name>FAD</name>
        <dbReference type="ChEBI" id="CHEBI:57692"/>
    </cofactor>
</comment>
<evidence type="ECO:0000256" key="1">
    <source>
        <dbReference type="ARBA" id="ARBA00001974"/>
    </source>
</evidence>
<dbReference type="PROSITE" id="PS51352">
    <property type="entry name" value="THIOREDOXIN_2"/>
    <property type="match status" value="1"/>
</dbReference>
<keyword evidence="10" id="KW-0472">Membrane</keyword>
<feature type="signal peptide" evidence="11">
    <location>
        <begin position="1"/>
        <end position="18"/>
    </location>
</feature>
<dbReference type="PANTHER" id="PTHR22897">
    <property type="entry name" value="QUIESCIN Q6-RELATED SULFHYDRYL OXIDASE"/>
    <property type="match status" value="1"/>
</dbReference>
<dbReference type="Ensembl" id="ENSHCOT00000025449.1">
    <property type="protein sequence ID" value="ENSHCOP00000028385.1"/>
    <property type="gene ID" value="ENSHCOG00000021053.1"/>
</dbReference>
<dbReference type="Pfam" id="PF00085">
    <property type="entry name" value="Thioredoxin"/>
    <property type="match status" value="1"/>
</dbReference>
<dbReference type="InterPro" id="IPR017905">
    <property type="entry name" value="ERV/ALR_sulphydryl_oxidase"/>
</dbReference>
<dbReference type="InterPro" id="IPR036774">
    <property type="entry name" value="ERV/ALR_sulphydryl_oxid_sf"/>
</dbReference>
<keyword evidence="6 10" id="KW-0560">Oxidoreductase</keyword>
<dbReference type="GO" id="GO:0005615">
    <property type="term" value="C:extracellular space"/>
    <property type="evidence" value="ECO:0007669"/>
    <property type="project" value="TreeGrafter"/>
</dbReference>
<comment type="similarity">
    <text evidence="2 10">Belongs to the quiescin-sulfhydryl oxidase (QSOX) family.</text>
</comment>
<feature type="domain" description="ERV/ALR sulfhydryl oxidase" evidence="12">
    <location>
        <begin position="374"/>
        <end position="481"/>
    </location>
</feature>
<dbReference type="InterPro" id="IPR039798">
    <property type="entry name" value="Sulfhydryl_oxidase"/>
</dbReference>
<keyword evidence="15" id="KW-1185">Reference proteome</keyword>
<dbReference type="FunFam" id="3.40.30.10:FF:000073">
    <property type="entry name" value="Sulfhydryl oxidase"/>
    <property type="match status" value="1"/>
</dbReference>
<dbReference type="GO" id="GO:0000139">
    <property type="term" value="C:Golgi membrane"/>
    <property type="evidence" value="ECO:0007669"/>
    <property type="project" value="TreeGrafter"/>
</dbReference>
<dbReference type="PANTHER" id="PTHR22897:SF7">
    <property type="entry name" value="SULFHYDRYL OXIDASE 2"/>
    <property type="match status" value="1"/>
</dbReference>
<keyword evidence="3 10" id="KW-0285">Flavoprotein</keyword>
<evidence type="ECO:0000256" key="7">
    <source>
        <dbReference type="ARBA" id="ARBA00023157"/>
    </source>
</evidence>
<dbReference type="Gene3D" id="3.40.30.10">
    <property type="entry name" value="Glutaredoxin"/>
    <property type="match status" value="2"/>
</dbReference>
<dbReference type="FunFam" id="1.20.120.310:FF:000001">
    <property type="entry name" value="Sulfhydryl oxidase"/>
    <property type="match status" value="1"/>
</dbReference>
<comment type="catalytic activity">
    <reaction evidence="9 10">
        <text>2 R'C(R)SH + O2 = R'C(R)S-S(R)CR' + H2O2</text>
        <dbReference type="Rhea" id="RHEA:17357"/>
        <dbReference type="ChEBI" id="CHEBI:15379"/>
        <dbReference type="ChEBI" id="CHEBI:16240"/>
        <dbReference type="ChEBI" id="CHEBI:16520"/>
        <dbReference type="ChEBI" id="CHEBI:17412"/>
        <dbReference type="EC" id="1.8.3.2"/>
    </reaction>
</comment>
<dbReference type="Pfam" id="PF04777">
    <property type="entry name" value="Evr1_Alr"/>
    <property type="match status" value="1"/>
</dbReference>
<dbReference type="GO" id="GO:0006457">
    <property type="term" value="P:protein folding"/>
    <property type="evidence" value="ECO:0007669"/>
    <property type="project" value="TreeGrafter"/>
</dbReference>
<evidence type="ECO:0000256" key="9">
    <source>
        <dbReference type="ARBA" id="ARBA00048864"/>
    </source>
</evidence>
<evidence type="ECO:0000256" key="5">
    <source>
        <dbReference type="ARBA" id="ARBA00022827"/>
    </source>
</evidence>
<dbReference type="Gene3D" id="1.20.120.1960">
    <property type="entry name" value="QSOX sulfhydryl oxidase domain"/>
    <property type="match status" value="1"/>
</dbReference>
<evidence type="ECO:0000256" key="11">
    <source>
        <dbReference type="SAM" id="SignalP"/>
    </source>
</evidence>
<dbReference type="Pfam" id="PF18371">
    <property type="entry name" value="FAD_SOX"/>
    <property type="match status" value="1"/>
</dbReference>
<dbReference type="STRING" id="109280.ENSHCOP00000028385"/>
<dbReference type="SUPFAM" id="SSF52833">
    <property type="entry name" value="Thioredoxin-like"/>
    <property type="match status" value="1"/>
</dbReference>
<evidence type="ECO:0000256" key="6">
    <source>
        <dbReference type="ARBA" id="ARBA00023002"/>
    </source>
</evidence>
<keyword evidence="8" id="KW-0325">Glycoprotein</keyword>